<feature type="transmembrane region" description="Helical" evidence="8">
    <location>
        <begin position="52"/>
        <end position="74"/>
    </location>
</feature>
<gene>
    <name evidence="11" type="ORF">GCM10009129_10260</name>
</gene>
<dbReference type="InterPro" id="IPR003439">
    <property type="entry name" value="ABC_transporter-like_ATP-bd"/>
</dbReference>
<evidence type="ECO:0000256" key="1">
    <source>
        <dbReference type="ARBA" id="ARBA00004651"/>
    </source>
</evidence>
<dbReference type="SMART" id="SM00382">
    <property type="entry name" value="AAA"/>
    <property type="match status" value="1"/>
</dbReference>
<dbReference type="RefSeq" id="WP_201503513.1">
    <property type="nucleotide sequence ID" value="NZ_BAAAFR010000001.1"/>
</dbReference>
<dbReference type="PANTHER" id="PTHR43394:SF1">
    <property type="entry name" value="ATP-BINDING CASSETTE SUB-FAMILY B MEMBER 10, MITOCHONDRIAL"/>
    <property type="match status" value="1"/>
</dbReference>
<evidence type="ECO:0000256" key="3">
    <source>
        <dbReference type="ARBA" id="ARBA00022741"/>
    </source>
</evidence>
<proteinExistence type="predicted"/>
<dbReference type="Proteomes" id="UP001501787">
    <property type="component" value="Unassembled WGS sequence"/>
</dbReference>
<evidence type="ECO:0000256" key="8">
    <source>
        <dbReference type="SAM" id="Phobius"/>
    </source>
</evidence>
<evidence type="ECO:0000256" key="5">
    <source>
        <dbReference type="ARBA" id="ARBA00022989"/>
    </source>
</evidence>
<dbReference type="CDD" id="cd07346">
    <property type="entry name" value="ABC_6TM_exporters"/>
    <property type="match status" value="1"/>
</dbReference>
<comment type="caution">
    <text evidence="11">The sequence shown here is derived from an EMBL/GenBank/DDBJ whole genome shotgun (WGS) entry which is preliminary data.</text>
</comment>
<keyword evidence="3" id="KW-0547">Nucleotide-binding</keyword>
<dbReference type="InterPro" id="IPR011527">
    <property type="entry name" value="ABC1_TM_dom"/>
</dbReference>
<accession>A0ABP3FGN1</accession>
<evidence type="ECO:0000256" key="6">
    <source>
        <dbReference type="ARBA" id="ARBA00023136"/>
    </source>
</evidence>
<feature type="transmembrane region" description="Helical" evidence="8">
    <location>
        <begin position="94"/>
        <end position="118"/>
    </location>
</feature>
<comment type="subcellular location">
    <subcellularLocation>
        <location evidence="1">Cell membrane</location>
        <topology evidence="1">Multi-pass membrane protein</topology>
    </subcellularLocation>
</comment>
<evidence type="ECO:0000256" key="7">
    <source>
        <dbReference type="SAM" id="MobiDB-lite"/>
    </source>
</evidence>
<dbReference type="PANTHER" id="PTHR43394">
    <property type="entry name" value="ATP-DEPENDENT PERMEASE MDL1, MITOCHONDRIAL"/>
    <property type="match status" value="1"/>
</dbReference>
<evidence type="ECO:0000259" key="9">
    <source>
        <dbReference type="PROSITE" id="PS50893"/>
    </source>
</evidence>
<keyword evidence="2 8" id="KW-0812">Transmembrane</keyword>
<dbReference type="Gene3D" id="3.40.50.300">
    <property type="entry name" value="P-loop containing nucleotide triphosphate hydrolases"/>
    <property type="match status" value="1"/>
</dbReference>
<feature type="region of interest" description="Disordered" evidence="7">
    <location>
        <begin position="1"/>
        <end position="29"/>
    </location>
</feature>
<feature type="domain" description="ABC transporter" evidence="9">
    <location>
        <begin position="380"/>
        <end position="610"/>
    </location>
</feature>
<dbReference type="EMBL" id="BAAAFR010000001">
    <property type="protein sequence ID" value="GAA0314923.1"/>
    <property type="molecule type" value="Genomic_DNA"/>
</dbReference>
<evidence type="ECO:0000256" key="4">
    <source>
        <dbReference type="ARBA" id="ARBA00022840"/>
    </source>
</evidence>
<evidence type="ECO:0000313" key="12">
    <source>
        <dbReference type="Proteomes" id="UP001501787"/>
    </source>
</evidence>
<feature type="transmembrane region" description="Helical" evidence="8">
    <location>
        <begin position="202"/>
        <end position="218"/>
    </location>
</feature>
<dbReference type="InterPro" id="IPR003593">
    <property type="entry name" value="AAA+_ATPase"/>
</dbReference>
<dbReference type="SUPFAM" id="SSF52540">
    <property type="entry name" value="P-loop containing nucleoside triphosphate hydrolases"/>
    <property type="match status" value="1"/>
</dbReference>
<dbReference type="PROSITE" id="PS00211">
    <property type="entry name" value="ABC_TRANSPORTER_1"/>
    <property type="match status" value="1"/>
</dbReference>
<dbReference type="GO" id="GO:0005524">
    <property type="term" value="F:ATP binding"/>
    <property type="evidence" value="ECO:0007669"/>
    <property type="project" value="UniProtKB-KW"/>
</dbReference>
<organism evidence="11 12">
    <name type="scientific">Psychrobacter aestuarii</name>
    <dbReference type="NCBI Taxonomy" id="556327"/>
    <lineage>
        <taxon>Bacteria</taxon>
        <taxon>Pseudomonadati</taxon>
        <taxon>Pseudomonadota</taxon>
        <taxon>Gammaproteobacteria</taxon>
        <taxon>Moraxellales</taxon>
        <taxon>Moraxellaceae</taxon>
        <taxon>Psychrobacter</taxon>
    </lineage>
</organism>
<dbReference type="InterPro" id="IPR017871">
    <property type="entry name" value="ABC_transporter-like_CS"/>
</dbReference>
<keyword evidence="4 11" id="KW-0067">ATP-binding</keyword>
<keyword evidence="6 8" id="KW-0472">Membrane</keyword>
<dbReference type="PROSITE" id="PS50929">
    <property type="entry name" value="ABC_TM1F"/>
    <property type="match status" value="1"/>
</dbReference>
<dbReference type="InterPro" id="IPR036640">
    <property type="entry name" value="ABC1_TM_sf"/>
</dbReference>
<protein>
    <submittedName>
        <fullName evidence="11">ABC transporter ATP-binding protein</fullName>
    </submittedName>
</protein>
<evidence type="ECO:0000259" key="10">
    <source>
        <dbReference type="PROSITE" id="PS50929"/>
    </source>
</evidence>
<evidence type="ECO:0000256" key="2">
    <source>
        <dbReference type="ARBA" id="ARBA00022692"/>
    </source>
</evidence>
<feature type="transmembrane region" description="Helical" evidence="8">
    <location>
        <begin position="294"/>
        <end position="312"/>
    </location>
</feature>
<dbReference type="InterPro" id="IPR039421">
    <property type="entry name" value="Type_1_exporter"/>
</dbReference>
<feature type="domain" description="ABC transmembrane type-1" evidence="10">
    <location>
        <begin position="55"/>
        <end position="347"/>
    </location>
</feature>
<dbReference type="SUPFAM" id="SSF90123">
    <property type="entry name" value="ABC transporter transmembrane region"/>
    <property type="match status" value="1"/>
</dbReference>
<dbReference type="Gene3D" id="1.20.1560.10">
    <property type="entry name" value="ABC transporter type 1, transmembrane domain"/>
    <property type="match status" value="1"/>
</dbReference>
<evidence type="ECO:0000313" key="11">
    <source>
        <dbReference type="EMBL" id="GAA0314923.1"/>
    </source>
</evidence>
<sequence>MPISDPVILKKEKQQDNKNNTPKKPPVPKKERRALLWDILKKLAIFAAPYKGLIVLTLILTVLGSFTAQVNAFVLRYTVDTLTEIATLAEPWQAGVRMLGIISAILLVKEVLAIFVSFGQRYFGERIRINLSRDLSQRVVERILTYRMAFYTSSENDSGKLQTRIDLGVSSLTSLVQNFFIDMLPLFASAIVSLIIMFSANFWVGMVGLIIVPIYFFISQKQANRLQGYRRQMRGFRETKSGLVISLINAITVVKSFVREPIEAQKHFEIQKEMTDNQLRIRSLAFIYDAVKTFIEQIGVVAIILLTAYFVLQGEMTIGMILFHVMLFQNVAAPIRQMHRIYDQINNALTYAEGFFDILEDDAQIERTDGIKSDHLHGDIELKNVNFTYPNGTKALNDVSFSIKPNRITALVGLSGAGKSTIINLLVKFYEPDSGAIYLDGLALEDYDTQALRQKIGLVLQSNHIFSGTINDNIRYGNMDADTDAIVSAAKKASIHEQIIALPDGYDSDAKSLSGGQQQRIALARMFLKDPPIVFLDEPTASLDAIASQQVKKSLDLIKKDRTVIIVSHNIAQIIDADDLVVIENGRVVETGTHEALYAKRGKYFEIFSAMSDSLNLDKISRTLQG</sequence>
<dbReference type="PROSITE" id="PS50893">
    <property type="entry name" value="ABC_TRANSPORTER_2"/>
    <property type="match status" value="1"/>
</dbReference>
<feature type="transmembrane region" description="Helical" evidence="8">
    <location>
        <begin position="179"/>
        <end position="196"/>
    </location>
</feature>
<reference evidence="12" key="1">
    <citation type="journal article" date="2019" name="Int. J. Syst. Evol. Microbiol.">
        <title>The Global Catalogue of Microorganisms (GCM) 10K type strain sequencing project: providing services to taxonomists for standard genome sequencing and annotation.</title>
        <authorList>
            <consortium name="The Broad Institute Genomics Platform"/>
            <consortium name="The Broad Institute Genome Sequencing Center for Infectious Disease"/>
            <person name="Wu L."/>
            <person name="Ma J."/>
        </authorList>
    </citation>
    <scope>NUCLEOTIDE SEQUENCE [LARGE SCALE GENOMIC DNA]</scope>
    <source>
        <strain evidence="12">JCM 16343</strain>
    </source>
</reference>
<keyword evidence="5 8" id="KW-1133">Transmembrane helix</keyword>
<dbReference type="InterPro" id="IPR027417">
    <property type="entry name" value="P-loop_NTPase"/>
</dbReference>
<keyword evidence="12" id="KW-1185">Reference proteome</keyword>
<dbReference type="Pfam" id="PF00005">
    <property type="entry name" value="ABC_tran"/>
    <property type="match status" value="1"/>
</dbReference>
<name>A0ABP3FGN1_9GAMM</name>
<dbReference type="Pfam" id="PF00664">
    <property type="entry name" value="ABC_membrane"/>
    <property type="match status" value="1"/>
</dbReference>